<evidence type="ECO:0000313" key="4">
    <source>
        <dbReference type="Proteomes" id="UP000006906"/>
    </source>
</evidence>
<dbReference type="EMBL" id="CM008973">
    <property type="protein sequence ID" value="PNW76001.1"/>
    <property type="molecule type" value="Genomic_DNA"/>
</dbReference>
<evidence type="ECO:0000256" key="2">
    <source>
        <dbReference type="SAM" id="SignalP"/>
    </source>
</evidence>
<dbReference type="Gramene" id="PNW76001">
    <property type="protein sequence ID" value="PNW76001"/>
    <property type="gene ID" value="CHLRE_12g551650v5"/>
</dbReference>
<dbReference type="KEGG" id="cre:CHLRE_12g551650v5"/>
<keyword evidence="2" id="KW-0732">Signal</keyword>
<protein>
    <submittedName>
        <fullName evidence="3">Uncharacterized protein</fullName>
    </submittedName>
</protein>
<feature type="compositionally biased region" description="Polar residues" evidence="1">
    <location>
        <begin position="222"/>
        <end position="236"/>
    </location>
</feature>
<feature type="signal peptide" evidence="2">
    <location>
        <begin position="1"/>
        <end position="27"/>
    </location>
</feature>
<gene>
    <name evidence="3" type="ORF">CHLRE_12g551650v5</name>
</gene>
<dbReference type="OrthoDB" id="537334at2759"/>
<dbReference type="Proteomes" id="UP000006906">
    <property type="component" value="Chromosome 12"/>
</dbReference>
<feature type="region of interest" description="Disordered" evidence="1">
    <location>
        <begin position="220"/>
        <end position="257"/>
    </location>
</feature>
<dbReference type="GeneID" id="5719671"/>
<evidence type="ECO:0000313" key="3">
    <source>
        <dbReference type="EMBL" id="PNW76001.1"/>
    </source>
</evidence>
<reference evidence="3 4" key="1">
    <citation type="journal article" date="2007" name="Science">
        <title>The Chlamydomonas genome reveals the evolution of key animal and plant functions.</title>
        <authorList>
            <person name="Merchant S.S."/>
            <person name="Prochnik S.E."/>
            <person name="Vallon O."/>
            <person name="Harris E.H."/>
            <person name="Karpowicz S.J."/>
            <person name="Witman G.B."/>
            <person name="Terry A."/>
            <person name="Salamov A."/>
            <person name="Fritz-Laylin L.K."/>
            <person name="Marechal-Drouard L."/>
            <person name="Marshall W.F."/>
            <person name="Qu L.H."/>
            <person name="Nelson D.R."/>
            <person name="Sanderfoot A.A."/>
            <person name="Spalding M.H."/>
            <person name="Kapitonov V.V."/>
            <person name="Ren Q."/>
            <person name="Ferris P."/>
            <person name="Lindquist E."/>
            <person name="Shapiro H."/>
            <person name="Lucas S.M."/>
            <person name="Grimwood J."/>
            <person name="Schmutz J."/>
            <person name="Cardol P."/>
            <person name="Cerutti H."/>
            <person name="Chanfreau G."/>
            <person name="Chen C.L."/>
            <person name="Cognat V."/>
            <person name="Croft M.T."/>
            <person name="Dent R."/>
            <person name="Dutcher S."/>
            <person name="Fernandez E."/>
            <person name="Fukuzawa H."/>
            <person name="Gonzalez-Ballester D."/>
            <person name="Gonzalez-Halphen D."/>
            <person name="Hallmann A."/>
            <person name="Hanikenne M."/>
            <person name="Hippler M."/>
            <person name="Inwood W."/>
            <person name="Jabbari K."/>
            <person name="Kalanon M."/>
            <person name="Kuras R."/>
            <person name="Lefebvre P.A."/>
            <person name="Lemaire S.D."/>
            <person name="Lobanov A.V."/>
            <person name="Lohr M."/>
            <person name="Manuell A."/>
            <person name="Meier I."/>
            <person name="Mets L."/>
            <person name="Mittag M."/>
            <person name="Mittelmeier T."/>
            <person name="Moroney J.V."/>
            <person name="Moseley J."/>
            <person name="Napoli C."/>
            <person name="Nedelcu A.M."/>
            <person name="Niyogi K."/>
            <person name="Novoselov S.V."/>
            <person name="Paulsen I.T."/>
            <person name="Pazour G."/>
            <person name="Purton S."/>
            <person name="Ral J.P."/>
            <person name="Riano-Pachon D.M."/>
            <person name="Riekhof W."/>
            <person name="Rymarquis L."/>
            <person name="Schroda M."/>
            <person name="Stern D."/>
            <person name="Umen J."/>
            <person name="Willows R."/>
            <person name="Wilson N."/>
            <person name="Zimmer S.L."/>
            <person name="Allmer J."/>
            <person name="Balk J."/>
            <person name="Bisova K."/>
            <person name="Chen C.J."/>
            <person name="Elias M."/>
            <person name="Gendler K."/>
            <person name="Hauser C."/>
            <person name="Lamb M.R."/>
            <person name="Ledford H."/>
            <person name="Long J.C."/>
            <person name="Minagawa J."/>
            <person name="Page M.D."/>
            <person name="Pan J."/>
            <person name="Pootakham W."/>
            <person name="Roje S."/>
            <person name="Rose A."/>
            <person name="Stahlberg E."/>
            <person name="Terauchi A.M."/>
            <person name="Yang P."/>
            <person name="Ball S."/>
            <person name="Bowler C."/>
            <person name="Dieckmann C.L."/>
            <person name="Gladyshev V.N."/>
            <person name="Green P."/>
            <person name="Jorgensen R."/>
            <person name="Mayfield S."/>
            <person name="Mueller-Roeber B."/>
            <person name="Rajamani S."/>
            <person name="Sayre R.T."/>
            <person name="Brokstein P."/>
            <person name="Dubchak I."/>
            <person name="Goodstein D."/>
            <person name="Hornick L."/>
            <person name="Huang Y.W."/>
            <person name="Jhaveri J."/>
            <person name="Luo Y."/>
            <person name="Martinez D."/>
            <person name="Ngau W.C."/>
            <person name="Otillar B."/>
            <person name="Poliakov A."/>
            <person name="Porter A."/>
            <person name="Szajkowski L."/>
            <person name="Werner G."/>
            <person name="Zhou K."/>
            <person name="Grigoriev I.V."/>
            <person name="Rokhsar D.S."/>
            <person name="Grossman A.R."/>
        </authorList>
    </citation>
    <scope>NUCLEOTIDE SEQUENCE [LARGE SCALE GENOMIC DNA]</scope>
    <source>
        <strain evidence="4">CC-503</strain>
    </source>
</reference>
<feature type="region of interest" description="Disordered" evidence="1">
    <location>
        <begin position="49"/>
        <end position="107"/>
    </location>
</feature>
<dbReference type="PROSITE" id="PS51257">
    <property type="entry name" value="PROKAR_LIPOPROTEIN"/>
    <property type="match status" value="1"/>
</dbReference>
<dbReference type="ExpressionAtlas" id="A0A2K3D643">
    <property type="expression patterns" value="differential"/>
</dbReference>
<dbReference type="RefSeq" id="XP_042918986.1">
    <property type="nucleotide sequence ID" value="XM_043069002.1"/>
</dbReference>
<feature type="compositionally biased region" description="Acidic residues" evidence="1">
    <location>
        <begin position="178"/>
        <end position="195"/>
    </location>
</feature>
<feature type="compositionally biased region" description="Basic and acidic residues" evidence="1">
    <location>
        <begin position="80"/>
        <end position="102"/>
    </location>
</feature>
<feature type="chain" id="PRO_5014474552" evidence="2">
    <location>
        <begin position="28"/>
        <end position="608"/>
    </location>
</feature>
<accession>A0A2K3D643</accession>
<dbReference type="PaxDb" id="3055-EDP02947"/>
<organism evidence="3 4">
    <name type="scientific">Chlamydomonas reinhardtii</name>
    <name type="common">Chlamydomonas smithii</name>
    <dbReference type="NCBI Taxonomy" id="3055"/>
    <lineage>
        <taxon>Eukaryota</taxon>
        <taxon>Viridiplantae</taxon>
        <taxon>Chlorophyta</taxon>
        <taxon>core chlorophytes</taxon>
        <taxon>Chlorophyceae</taxon>
        <taxon>CS clade</taxon>
        <taxon>Chlamydomonadales</taxon>
        <taxon>Chlamydomonadaceae</taxon>
        <taxon>Chlamydomonas</taxon>
    </lineage>
</organism>
<keyword evidence="4" id="KW-1185">Reference proteome</keyword>
<name>A0A2K3D643_CHLRE</name>
<dbReference type="InParanoid" id="A0A2K3D643"/>
<evidence type="ECO:0000256" key="1">
    <source>
        <dbReference type="SAM" id="MobiDB-lite"/>
    </source>
</evidence>
<sequence>MTFSFRRLLRLNAALVVVVVAACSVAADNALEDKRDRVKGCMTRYREKGEKRVAEDPDLSPGEGGNGKSKHGRLGAFLQKPERTAKLSKLRDTTSKSRKFDQMDGTCKSSKVETKKSKAKNTCHGKGKGKNGDADCGFLALGGPTSTPCSDLDCREDCLAASKTEAETSAVRRMLTAGDDDEFEDADDISTEEDETLDLGADLLADREWERVCDTVDEDVSSGRTDSYVDSLTDSPPSVRRSRRRLSTESYSQPNTPTYLKDNGVITLDIDCTKNSHGLCRMGQARYPTLSDPRHAEVTKLIDDKDFETWDDKVNDAYYQDKKTSTEMGAYYTEVLMGMSYASLVLGTAETVAGTTEASSGVASPFFAALVQFNPWKMAAGIVKGAFEIATVAFGSEASTTGVHDVGFNSIEITSVHENARVAIHNQHQALLATKEKTEATADALVQVAADNTQVILDLLDVTKQSLIDKEDEESKATRAKLTTEVLNELKTNVRKAIADLKKYYEDRISSLEDELCASKAQLALLAEDQNQERKVILTPEGRRNMYNSAPKAQPPFAELECIDPLAFWEGCSARKPGFLDVEKLITKNKPIASYVQAHLIASTHKLI</sequence>
<dbReference type="AlphaFoldDB" id="A0A2K3D643"/>
<proteinExistence type="predicted"/>
<feature type="region of interest" description="Disordered" evidence="1">
    <location>
        <begin position="176"/>
        <end position="195"/>
    </location>
</feature>